<evidence type="ECO:0000313" key="1">
    <source>
        <dbReference type="EMBL" id="TGO80860.1"/>
    </source>
</evidence>
<name>A0A4Z1K9R0_9HELO</name>
<proteinExistence type="predicted"/>
<comment type="caution">
    <text evidence="1">The sequence shown here is derived from an EMBL/GenBank/DDBJ whole genome shotgun (WGS) entry which is preliminary data.</text>
</comment>
<gene>
    <name evidence="1" type="ORF">BPOR_1611g00020</name>
</gene>
<reference evidence="1 2" key="1">
    <citation type="submission" date="2017-12" db="EMBL/GenBank/DDBJ databases">
        <title>Comparative genomics of Botrytis spp.</title>
        <authorList>
            <person name="Valero-Jimenez C.A."/>
            <person name="Tapia P."/>
            <person name="Veloso J."/>
            <person name="Silva-Moreno E."/>
            <person name="Staats M."/>
            <person name="Valdes J.H."/>
            <person name="Van Kan J.A.L."/>
        </authorList>
    </citation>
    <scope>NUCLEOTIDE SEQUENCE [LARGE SCALE GENOMIC DNA]</scope>
    <source>
        <strain evidence="1 2">MUCL3349</strain>
    </source>
</reference>
<protein>
    <submittedName>
        <fullName evidence="1">Uncharacterized protein</fullName>
    </submittedName>
</protein>
<organism evidence="1 2">
    <name type="scientific">Botrytis porri</name>
    <dbReference type="NCBI Taxonomy" id="87229"/>
    <lineage>
        <taxon>Eukaryota</taxon>
        <taxon>Fungi</taxon>
        <taxon>Dikarya</taxon>
        <taxon>Ascomycota</taxon>
        <taxon>Pezizomycotina</taxon>
        <taxon>Leotiomycetes</taxon>
        <taxon>Helotiales</taxon>
        <taxon>Sclerotiniaceae</taxon>
        <taxon>Botrytis</taxon>
    </lineage>
</organism>
<dbReference type="PANTHER" id="PTHR38846">
    <property type="entry name" value="C3H1-TYPE DOMAIN-CONTAINING PROTEIN"/>
    <property type="match status" value="1"/>
</dbReference>
<evidence type="ECO:0000313" key="2">
    <source>
        <dbReference type="Proteomes" id="UP000297280"/>
    </source>
</evidence>
<accession>A0A4Z1K9R0</accession>
<dbReference type="PANTHER" id="PTHR38846:SF1">
    <property type="entry name" value="C3H1-TYPE DOMAIN-CONTAINING PROTEIN"/>
    <property type="match status" value="1"/>
</dbReference>
<keyword evidence="2" id="KW-1185">Reference proteome</keyword>
<dbReference type="AlphaFoldDB" id="A0A4Z1K9R0"/>
<dbReference type="EMBL" id="PQXO01001601">
    <property type="protein sequence ID" value="TGO80860.1"/>
    <property type="molecule type" value="Genomic_DNA"/>
</dbReference>
<dbReference type="Proteomes" id="UP000297280">
    <property type="component" value="Unassembled WGS sequence"/>
</dbReference>
<sequence length="191" mass="22426">MDQDVNSLISNILKIAPPSYVVYQPIKVSKPLKGQRQRTGNIDHFFARYPNFVYESSAPIWMEFNRLCSHFNWDDDDYNMREAKRKFKSAMVQEFNVIYGTDEKNLGLWQKLCYVLNIEPVPESLNECRKHVLRTHVNLVDLVETPRTGNPVEIFADLKDLREYTIKNEKFFPKEDAYAGGLLKFLLREIS</sequence>